<evidence type="ECO:0000313" key="3">
    <source>
        <dbReference type="Proteomes" id="UP001189429"/>
    </source>
</evidence>
<feature type="non-terminal residue" evidence="2">
    <location>
        <position position="1"/>
    </location>
</feature>
<feature type="region of interest" description="Disordered" evidence="1">
    <location>
        <begin position="108"/>
        <end position="180"/>
    </location>
</feature>
<dbReference type="EMBL" id="CAUYUJ010017563">
    <property type="protein sequence ID" value="CAK0875835.1"/>
    <property type="molecule type" value="Genomic_DNA"/>
</dbReference>
<protein>
    <submittedName>
        <fullName evidence="2">Uncharacterized protein</fullName>
    </submittedName>
</protein>
<reference evidence="2" key="1">
    <citation type="submission" date="2023-10" db="EMBL/GenBank/DDBJ databases">
        <authorList>
            <person name="Chen Y."/>
            <person name="Shah S."/>
            <person name="Dougan E. K."/>
            <person name="Thang M."/>
            <person name="Chan C."/>
        </authorList>
    </citation>
    <scope>NUCLEOTIDE SEQUENCE [LARGE SCALE GENOMIC DNA]</scope>
</reference>
<organism evidence="2 3">
    <name type="scientific">Prorocentrum cordatum</name>
    <dbReference type="NCBI Taxonomy" id="2364126"/>
    <lineage>
        <taxon>Eukaryota</taxon>
        <taxon>Sar</taxon>
        <taxon>Alveolata</taxon>
        <taxon>Dinophyceae</taxon>
        <taxon>Prorocentrales</taxon>
        <taxon>Prorocentraceae</taxon>
        <taxon>Prorocentrum</taxon>
    </lineage>
</organism>
<accession>A0ABN9VQV6</accession>
<evidence type="ECO:0000313" key="2">
    <source>
        <dbReference type="EMBL" id="CAK0875835.1"/>
    </source>
</evidence>
<proteinExistence type="predicted"/>
<name>A0ABN9VQV6_9DINO</name>
<comment type="caution">
    <text evidence="2">The sequence shown here is derived from an EMBL/GenBank/DDBJ whole genome shotgun (WGS) entry which is preliminary data.</text>
</comment>
<feature type="compositionally biased region" description="Low complexity" evidence="1">
    <location>
        <begin position="167"/>
        <end position="180"/>
    </location>
</feature>
<feature type="compositionally biased region" description="Polar residues" evidence="1">
    <location>
        <begin position="129"/>
        <end position="149"/>
    </location>
</feature>
<sequence>VSAPLPGSPDHPTAAAARTLWWARTRPRPAPPWRVRQVRAAFRELDGWVQKQRLRDEDGPSDLITQLICCQAQAAEKLQMQQIMVPWSMRIGWLLARARRRTLGSSLARWQAAAEPPSGDERYEDRTGSEASPSHGSAARWSSRSQNSPAGAPLGEVARRAAQLNRASAAGAPAPARMRE</sequence>
<dbReference type="Proteomes" id="UP001189429">
    <property type="component" value="Unassembled WGS sequence"/>
</dbReference>
<gene>
    <name evidence="2" type="ORF">PCOR1329_LOCUS60403</name>
</gene>
<evidence type="ECO:0000256" key="1">
    <source>
        <dbReference type="SAM" id="MobiDB-lite"/>
    </source>
</evidence>
<keyword evidence="3" id="KW-1185">Reference proteome</keyword>
<feature type="compositionally biased region" description="Basic and acidic residues" evidence="1">
    <location>
        <begin position="119"/>
        <end position="128"/>
    </location>
</feature>